<dbReference type="AlphaFoldDB" id="A0A6N7PP87"/>
<proteinExistence type="predicted"/>
<evidence type="ECO:0000313" key="2">
    <source>
        <dbReference type="EMBL" id="MRG92120.1"/>
    </source>
</evidence>
<dbReference type="RefSeq" id="WP_153818949.1">
    <property type="nucleotide sequence ID" value="NZ_WJIE01000002.1"/>
</dbReference>
<sequence>MVDTHVLRVSPDEPTTVAESLALLEHELDEVPAAVFPGLSRQAPEDDPWAVVNDLAELMREGRLTGFAAYVEGLPAGLCLVGVLAALGPGGAEAPEPVPTVACLLVAPRHARLGLGRVLLAEAESSLAAEGATFLDAYPPKMRPGKESGPLGVLLQAGFVRVAEAGDRLLVRKTLGKTRARKVG</sequence>
<dbReference type="EMBL" id="WJIE01000002">
    <property type="protein sequence ID" value="MRG92120.1"/>
    <property type="molecule type" value="Genomic_DNA"/>
</dbReference>
<gene>
    <name evidence="2" type="ORF">GF068_09295</name>
</gene>
<dbReference type="OrthoDB" id="8894819at2"/>
<accession>A0A6N7PP87</accession>
<dbReference type="Proteomes" id="UP000440224">
    <property type="component" value="Unassembled WGS sequence"/>
</dbReference>
<reference evidence="2 3" key="1">
    <citation type="submission" date="2019-10" db="EMBL/GenBank/DDBJ databases">
        <title>A soil myxobacterium in the family Polyangiaceae.</title>
        <authorList>
            <person name="Li Y."/>
            <person name="Wang J."/>
        </authorList>
    </citation>
    <scope>NUCLEOTIDE SEQUENCE [LARGE SCALE GENOMIC DNA]</scope>
    <source>
        <strain evidence="2 3">DSM 14734</strain>
    </source>
</reference>
<protein>
    <recommendedName>
        <fullName evidence="1">N-acetyltransferase domain-containing protein</fullName>
    </recommendedName>
</protein>
<dbReference type="Gene3D" id="3.40.630.30">
    <property type="match status" value="1"/>
</dbReference>
<dbReference type="Pfam" id="PF00583">
    <property type="entry name" value="Acetyltransf_1"/>
    <property type="match status" value="1"/>
</dbReference>
<organism evidence="2 3">
    <name type="scientific">Polyangium spumosum</name>
    <dbReference type="NCBI Taxonomy" id="889282"/>
    <lineage>
        <taxon>Bacteria</taxon>
        <taxon>Pseudomonadati</taxon>
        <taxon>Myxococcota</taxon>
        <taxon>Polyangia</taxon>
        <taxon>Polyangiales</taxon>
        <taxon>Polyangiaceae</taxon>
        <taxon>Polyangium</taxon>
    </lineage>
</organism>
<comment type="caution">
    <text evidence="2">The sequence shown here is derived from an EMBL/GenBank/DDBJ whole genome shotgun (WGS) entry which is preliminary data.</text>
</comment>
<dbReference type="PROSITE" id="PS51186">
    <property type="entry name" value="GNAT"/>
    <property type="match status" value="1"/>
</dbReference>
<dbReference type="GO" id="GO:0016747">
    <property type="term" value="F:acyltransferase activity, transferring groups other than amino-acyl groups"/>
    <property type="evidence" value="ECO:0007669"/>
    <property type="project" value="InterPro"/>
</dbReference>
<dbReference type="CDD" id="cd04301">
    <property type="entry name" value="NAT_SF"/>
    <property type="match status" value="1"/>
</dbReference>
<dbReference type="InterPro" id="IPR000182">
    <property type="entry name" value="GNAT_dom"/>
</dbReference>
<dbReference type="SUPFAM" id="SSF55729">
    <property type="entry name" value="Acyl-CoA N-acyltransferases (Nat)"/>
    <property type="match status" value="1"/>
</dbReference>
<name>A0A6N7PP87_9BACT</name>
<evidence type="ECO:0000259" key="1">
    <source>
        <dbReference type="PROSITE" id="PS51186"/>
    </source>
</evidence>
<keyword evidence="3" id="KW-1185">Reference proteome</keyword>
<dbReference type="InterPro" id="IPR016181">
    <property type="entry name" value="Acyl_CoA_acyltransferase"/>
</dbReference>
<evidence type="ECO:0000313" key="3">
    <source>
        <dbReference type="Proteomes" id="UP000440224"/>
    </source>
</evidence>
<feature type="domain" description="N-acetyltransferase" evidence="1">
    <location>
        <begin position="26"/>
        <end position="176"/>
    </location>
</feature>